<reference evidence="1" key="1">
    <citation type="submission" date="2021-06" db="EMBL/GenBank/DDBJ databases">
        <authorList>
            <person name="Kallberg Y."/>
            <person name="Tangrot J."/>
            <person name="Rosling A."/>
        </authorList>
    </citation>
    <scope>NUCLEOTIDE SEQUENCE</scope>
    <source>
        <strain evidence="1">CL551</strain>
    </source>
</reference>
<dbReference type="OrthoDB" id="2372965at2759"/>
<accession>A0A9N9DUH7</accession>
<comment type="caution">
    <text evidence="1">The sequence shown here is derived from an EMBL/GenBank/DDBJ whole genome shotgun (WGS) entry which is preliminary data.</text>
</comment>
<feature type="non-terminal residue" evidence="1">
    <location>
        <position position="64"/>
    </location>
</feature>
<dbReference type="Proteomes" id="UP000789342">
    <property type="component" value="Unassembled WGS sequence"/>
</dbReference>
<sequence length="64" mass="7540">PKNNDEREIYVKDPELNQVSNKHDLADVIMMLSMRPAEIDWYESGIVLDIVLDIEGKREKQRKL</sequence>
<dbReference type="AlphaFoldDB" id="A0A9N9DUH7"/>
<evidence type="ECO:0000313" key="2">
    <source>
        <dbReference type="Proteomes" id="UP000789342"/>
    </source>
</evidence>
<keyword evidence="2" id="KW-1185">Reference proteome</keyword>
<gene>
    <name evidence="1" type="ORF">AMORRO_LOCUS9816</name>
</gene>
<evidence type="ECO:0000313" key="1">
    <source>
        <dbReference type="EMBL" id="CAG8647818.1"/>
    </source>
</evidence>
<organism evidence="1 2">
    <name type="scientific">Acaulospora morrowiae</name>
    <dbReference type="NCBI Taxonomy" id="94023"/>
    <lineage>
        <taxon>Eukaryota</taxon>
        <taxon>Fungi</taxon>
        <taxon>Fungi incertae sedis</taxon>
        <taxon>Mucoromycota</taxon>
        <taxon>Glomeromycotina</taxon>
        <taxon>Glomeromycetes</taxon>
        <taxon>Diversisporales</taxon>
        <taxon>Acaulosporaceae</taxon>
        <taxon>Acaulospora</taxon>
    </lineage>
</organism>
<name>A0A9N9DUH7_9GLOM</name>
<protein>
    <submittedName>
        <fullName evidence="1">9861_t:CDS:1</fullName>
    </submittedName>
</protein>
<dbReference type="EMBL" id="CAJVPV010010085">
    <property type="protein sequence ID" value="CAG8647818.1"/>
    <property type="molecule type" value="Genomic_DNA"/>
</dbReference>
<proteinExistence type="predicted"/>